<organism evidence="2 3">
    <name type="scientific">Cylicocyclus nassatus</name>
    <name type="common">Nematode worm</name>
    <dbReference type="NCBI Taxonomy" id="53992"/>
    <lineage>
        <taxon>Eukaryota</taxon>
        <taxon>Metazoa</taxon>
        <taxon>Ecdysozoa</taxon>
        <taxon>Nematoda</taxon>
        <taxon>Chromadorea</taxon>
        <taxon>Rhabditida</taxon>
        <taxon>Rhabditina</taxon>
        <taxon>Rhabditomorpha</taxon>
        <taxon>Strongyloidea</taxon>
        <taxon>Strongylidae</taxon>
        <taxon>Cylicocyclus</taxon>
    </lineage>
</organism>
<reference evidence="2" key="1">
    <citation type="submission" date="2023-07" db="EMBL/GenBank/DDBJ databases">
        <authorList>
            <consortium name="CYATHOMIX"/>
        </authorList>
    </citation>
    <scope>NUCLEOTIDE SEQUENCE</scope>
    <source>
        <strain evidence="2">N/A</strain>
    </source>
</reference>
<protein>
    <submittedName>
        <fullName evidence="2">Uncharacterized protein</fullName>
    </submittedName>
</protein>
<dbReference type="Proteomes" id="UP001176961">
    <property type="component" value="Unassembled WGS sequence"/>
</dbReference>
<proteinExistence type="predicted"/>
<keyword evidence="3" id="KW-1185">Reference proteome</keyword>
<comment type="caution">
    <text evidence="2">The sequence shown here is derived from an EMBL/GenBank/DDBJ whole genome shotgun (WGS) entry which is preliminary data.</text>
</comment>
<dbReference type="AlphaFoldDB" id="A0AA36HH77"/>
<sequence length="155" mass="17197">MHLKPNAGDKVRVHTNASHCNVETINRVETIASLYLLTTLPPVKLKIAMVDDEFDNRDSEPAAETSNSGAICAEDPSTTVSGPSAQVLRRCPLSTEALNELRRDLTRYVVLRRMLEQLKTALELSNCACDPRECIGARRRAEFEESLEKKKSSGL</sequence>
<gene>
    <name evidence="2" type="ORF">CYNAS_LOCUS22329</name>
</gene>
<feature type="region of interest" description="Disordered" evidence="1">
    <location>
        <begin position="56"/>
        <end position="84"/>
    </location>
</feature>
<evidence type="ECO:0000256" key="1">
    <source>
        <dbReference type="SAM" id="MobiDB-lite"/>
    </source>
</evidence>
<name>A0AA36HH77_CYLNA</name>
<evidence type="ECO:0000313" key="2">
    <source>
        <dbReference type="EMBL" id="CAJ0610346.1"/>
    </source>
</evidence>
<accession>A0AA36HH77</accession>
<evidence type="ECO:0000313" key="3">
    <source>
        <dbReference type="Proteomes" id="UP001176961"/>
    </source>
</evidence>
<dbReference type="EMBL" id="CATQJL010000326">
    <property type="protein sequence ID" value="CAJ0610346.1"/>
    <property type="molecule type" value="Genomic_DNA"/>
</dbReference>